<evidence type="ECO:0000256" key="12">
    <source>
        <dbReference type="PIRSR" id="PIRSR605856-50"/>
    </source>
</evidence>
<dbReference type="eggNOG" id="COG0031">
    <property type="taxonomic scope" value="Bacteria"/>
</dbReference>
<keyword evidence="5" id="KW-0028">Amino-acid biosynthesis</keyword>
<dbReference type="Proteomes" id="UP000008631">
    <property type="component" value="Chromosome"/>
</dbReference>
<evidence type="ECO:0000256" key="5">
    <source>
        <dbReference type="ARBA" id="ARBA00022605"/>
    </source>
</evidence>
<dbReference type="InterPro" id="IPR005859">
    <property type="entry name" value="CysK"/>
</dbReference>
<evidence type="ECO:0000256" key="1">
    <source>
        <dbReference type="ARBA" id="ARBA00001933"/>
    </source>
</evidence>
<evidence type="ECO:0000256" key="13">
    <source>
        <dbReference type="PIRSR" id="PIRSR605856-51"/>
    </source>
</evidence>
<dbReference type="EMBL" id="CP002353">
    <property type="protein sequence ID" value="ADV62871.1"/>
    <property type="molecule type" value="Genomic_DNA"/>
</dbReference>
<dbReference type="FunCoup" id="E8R5W4">
    <property type="interactions" value="438"/>
</dbReference>
<dbReference type="HOGENOM" id="CLU_021018_1_0_0"/>
<reference evidence="16 17" key="2">
    <citation type="journal article" date="2011" name="Stand. Genomic Sci.">
        <title>Complete genome sequence of Isosphaera pallida type strain (IS1B).</title>
        <authorList>
            <consortium name="US DOE Joint Genome Institute (JGI-PGF)"/>
            <person name="Goker M."/>
            <person name="Cleland D."/>
            <person name="Saunders E."/>
            <person name="Lapidus A."/>
            <person name="Nolan M."/>
            <person name="Lucas S."/>
            <person name="Hammon N."/>
            <person name="Deshpande S."/>
            <person name="Cheng J.F."/>
            <person name="Tapia R."/>
            <person name="Han C."/>
            <person name="Goodwin L."/>
            <person name="Pitluck S."/>
            <person name="Liolios K."/>
            <person name="Pagani I."/>
            <person name="Ivanova N."/>
            <person name="Mavromatis K."/>
            <person name="Pati A."/>
            <person name="Chen A."/>
            <person name="Palaniappan K."/>
            <person name="Land M."/>
            <person name="Hauser L."/>
            <person name="Chang Y.J."/>
            <person name="Jeffries C.D."/>
            <person name="Detter J.C."/>
            <person name="Beck B."/>
            <person name="Woyke T."/>
            <person name="Bristow J."/>
            <person name="Eisen J.A."/>
            <person name="Markowitz V."/>
            <person name="Hugenholtz P."/>
            <person name="Kyrpides N.C."/>
            <person name="Klenk H.P."/>
        </authorList>
    </citation>
    <scope>NUCLEOTIDE SEQUENCE [LARGE SCALE GENOMIC DNA]</scope>
    <source>
        <strain evidence="17">ATCC 43644 / DSM 9630 / IS1B</strain>
    </source>
</reference>
<feature type="binding site" evidence="12">
    <location>
        <begin position="214"/>
        <end position="218"/>
    </location>
    <ligand>
        <name>pyridoxal 5'-phosphate</name>
        <dbReference type="ChEBI" id="CHEBI:597326"/>
    </ligand>
</feature>
<dbReference type="EC" id="2.5.1.47" evidence="3"/>
<dbReference type="FunFam" id="3.40.50.1100:FF:000002">
    <property type="entry name" value="Cysteine synthase"/>
    <property type="match status" value="1"/>
</dbReference>
<dbReference type="NCBIfam" id="TIGR01139">
    <property type="entry name" value="cysK"/>
    <property type="match status" value="1"/>
</dbReference>
<keyword evidence="17" id="KW-1185">Reference proteome</keyword>
<evidence type="ECO:0000313" key="16">
    <source>
        <dbReference type="EMBL" id="ADV62871.1"/>
    </source>
</evidence>
<dbReference type="InterPro" id="IPR036052">
    <property type="entry name" value="TrpB-like_PALP_sf"/>
</dbReference>
<evidence type="ECO:0000256" key="7">
    <source>
        <dbReference type="ARBA" id="ARBA00022898"/>
    </source>
</evidence>
<feature type="region of interest" description="Disordered" evidence="14">
    <location>
        <begin position="1"/>
        <end position="28"/>
    </location>
</feature>
<protein>
    <recommendedName>
        <fullName evidence="4">Cysteine synthase</fullName>
        <ecNumber evidence="3">2.5.1.47</ecNumber>
    </recommendedName>
    <alternativeName>
        <fullName evidence="9">O-acetylserine (thiol)-lyase</fullName>
    </alternativeName>
    <alternativeName>
        <fullName evidence="10">O-acetylserine sulfhydrylase</fullName>
    </alternativeName>
</protein>
<dbReference type="RefSeq" id="WP_013565159.1">
    <property type="nucleotide sequence ID" value="NC_014962.1"/>
</dbReference>
<evidence type="ECO:0000256" key="3">
    <source>
        <dbReference type="ARBA" id="ARBA00012681"/>
    </source>
</evidence>
<comment type="similarity">
    <text evidence="2">Belongs to the cysteine synthase/cystathionine beta-synthase family.</text>
</comment>
<feature type="domain" description="Tryptophan synthase beta chain-like PALP" evidence="15">
    <location>
        <begin position="43"/>
        <end position="336"/>
    </location>
</feature>
<evidence type="ECO:0000313" key="17">
    <source>
        <dbReference type="Proteomes" id="UP000008631"/>
    </source>
</evidence>
<keyword evidence="8" id="KW-0198">Cysteine biosynthesis</keyword>
<comment type="cofactor">
    <cofactor evidence="1 12">
        <name>pyridoxal 5'-phosphate</name>
        <dbReference type="ChEBI" id="CHEBI:597326"/>
    </cofactor>
</comment>
<evidence type="ECO:0000256" key="10">
    <source>
        <dbReference type="ARBA" id="ARBA00033075"/>
    </source>
</evidence>
<accession>E8R5W4</accession>
<dbReference type="Pfam" id="PF00291">
    <property type="entry name" value="PALP"/>
    <property type="match status" value="1"/>
</dbReference>
<dbReference type="NCBIfam" id="TIGR01136">
    <property type="entry name" value="cysKM"/>
    <property type="match status" value="1"/>
</dbReference>
<dbReference type="CDD" id="cd01561">
    <property type="entry name" value="CBS_like"/>
    <property type="match status" value="1"/>
</dbReference>
<evidence type="ECO:0000256" key="11">
    <source>
        <dbReference type="ARBA" id="ARBA00047931"/>
    </source>
</evidence>
<dbReference type="InterPro" id="IPR050214">
    <property type="entry name" value="Cys_Synth/Cystath_Beta-Synth"/>
</dbReference>
<dbReference type="InterPro" id="IPR005856">
    <property type="entry name" value="Cys_synth"/>
</dbReference>
<dbReference type="FunFam" id="3.40.50.1100:FF:000118">
    <property type="entry name" value="Related to CYS4-cystathionine beta-synthase"/>
    <property type="match status" value="1"/>
</dbReference>
<organism evidence="16 17">
    <name type="scientific">Isosphaera pallida (strain ATCC 43644 / DSM 9630 / IS1B)</name>
    <dbReference type="NCBI Taxonomy" id="575540"/>
    <lineage>
        <taxon>Bacteria</taxon>
        <taxon>Pseudomonadati</taxon>
        <taxon>Planctomycetota</taxon>
        <taxon>Planctomycetia</taxon>
        <taxon>Isosphaerales</taxon>
        <taxon>Isosphaeraceae</taxon>
        <taxon>Isosphaera</taxon>
    </lineage>
</organism>
<dbReference type="OrthoDB" id="9808024at2"/>
<dbReference type="SUPFAM" id="SSF53686">
    <property type="entry name" value="Tryptophan synthase beta subunit-like PLP-dependent enzymes"/>
    <property type="match status" value="1"/>
</dbReference>
<dbReference type="GO" id="GO:0006535">
    <property type="term" value="P:cysteine biosynthetic process from serine"/>
    <property type="evidence" value="ECO:0007669"/>
    <property type="project" value="InterPro"/>
</dbReference>
<dbReference type="InterPro" id="IPR001926">
    <property type="entry name" value="TrpB-like_PALP"/>
</dbReference>
<keyword evidence="6 16" id="KW-0808">Transferase</keyword>
<feature type="binding site" evidence="12">
    <location>
        <position position="308"/>
    </location>
    <ligand>
        <name>pyridoxal 5'-phosphate</name>
        <dbReference type="ChEBI" id="CHEBI:597326"/>
    </ligand>
</feature>
<gene>
    <name evidence="16" type="ordered locus">Isop_2293</name>
</gene>
<keyword evidence="7 12" id="KW-0663">Pyridoxal phosphate</keyword>
<dbReference type="PANTHER" id="PTHR10314">
    <property type="entry name" value="CYSTATHIONINE BETA-SYNTHASE"/>
    <property type="match status" value="1"/>
</dbReference>
<dbReference type="AlphaFoldDB" id="E8R5W4"/>
<dbReference type="Gene3D" id="3.40.50.1100">
    <property type="match status" value="2"/>
</dbReference>
<evidence type="ECO:0000259" key="15">
    <source>
        <dbReference type="Pfam" id="PF00291"/>
    </source>
</evidence>
<name>E8R5W4_ISOPI</name>
<feature type="modified residue" description="N6-(pyridoxal phosphate)lysine" evidence="13">
    <location>
        <position position="80"/>
    </location>
</feature>
<evidence type="ECO:0000256" key="14">
    <source>
        <dbReference type="SAM" id="MobiDB-lite"/>
    </source>
</evidence>
<dbReference type="InParanoid" id="E8R5W4"/>
<comment type="catalytic activity">
    <reaction evidence="11">
        <text>O-acetyl-L-serine + hydrogen sulfide = L-cysteine + acetate</text>
        <dbReference type="Rhea" id="RHEA:14829"/>
        <dbReference type="ChEBI" id="CHEBI:29919"/>
        <dbReference type="ChEBI" id="CHEBI:30089"/>
        <dbReference type="ChEBI" id="CHEBI:35235"/>
        <dbReference type="ChEBI" id="CHEBI:58340"/>
        <dbReference type="EC" id="2.5.1.47"/>
    </reaction>
</comment>
<evidence type="ECO:0000256" key="4">
    <source>
        <dbReference type="ARBA" id="ARBA00019371"/>
    </source>
</evidence>
<evidence type="ECO:0000256" key="2">
    <source>
        <dbReference type="ARBA" id="ARBA00007103"/>
    </source>
</evidence>
<dbReference type="KEGG" id="ipa:Isop_2293"/>
<evidence type="ECO:0000256" key="6">
    <source>
        <dbReference type="ARBA" id="ARBA00022679"/>
    </source>
</evidence>
<reference key="1">
    <citation type="submission" date="2010-11" db="EMBL/GenBank/DDBJ databases">
        <title>The complete sequence of chromosome of Isophaera pallida ATCC 43644.</title>
        <authorList>
            <consortium name="US DOE Joint Genome Institute (JGI-PGF)"/>
            <person name="Lucas S."/>
            <person name="Copeland A."/>
            <person name="Lapidus A."/>
            <person name="Bruce D."/>
            <person name="Goodwin L."/>
            <person name="Pitluck S."/>
            <person name="Kyrpides N."/>
            <person name="Mavromatis K."/>
            <person name="Pagani I."/>
            <person name="Ivanova N."/>
            <person name="Saunders E."/>
            <person name="Brettin T."/>
            <person name="Detter J.C."/>
            <person name="Han C."/>
            <person name="Tapia R."/>
            <person name="Land M."/>
            <person name="Hauser L."/>
            <person name="Markowitz V."/>
            <person name="Cheng J.-F."/>
            <person name="Hugenholtz P."/>
            <person name="Woyke T."/>
            <person name="Wu D."/>
            <person name="Eisen J.A."/>
        </authorList>
    </citation>
    <scope>NUCLEOTIDE SEQUENCE</scope>
    <source>
        <strain>ATCC 43644</strain>
    </source>
</reference>
<dbReference type="STRING" id="575540.Isop_2293"/>
<evidence type="ECO:0000256" key="9">
    <source>
        <dbReference type="ARBA" id="ARBA00030296"/>
    </source>
</evidence>
<feature type="compositionally biased region" description="Polar residues" evidence="14">
    <location>
        <begin position="1"/>
        <end position="16"/>
    </location>
</feature>
<evidence type="ECO:0000256" key="8">
    <source>
        <dbReference type="ARBA" id="ARBA00023192"/>
    </source>
</evidence>
<dbReference type="GO" id="GO:0004124">
    <property type="term" value="F:cysteine synthase activity"/>
    <property type="evidence" value="ECO:0007669"/>
    <property type="project" value="UniProtKB-EC"/>
</dbReference>
<sequence length="349" mass="37225">MATESLAHNQVASTAENGHGATHAETIGGTAAVRGRGRIYDDITQTIGNTPLIRMRRVTAGCHAEVLAKLENFNPLWSVKDRIGVAMIEAAEAEGKIGKDTVIIEPTSGNTGIGLAFTCAARGYRLIVTMPESMSLERRRLLKAFGAEIVLTPAAEGMSGAVRRAEELHAQTRNSFMPQQFSNPANPEIHRRTTAEEIWRDTGGQLDALVCGVGTGGTITGCGEVLKSRLPHLKVFAVEPVTSPVLTQTKKGEPIRPGRHAIQGIGAGFVPGVLNVDIIDEVLTVTDDEAFSMARRLAKEEGFLVGISCGAAATGALRVAQRPEFAGKRIVVVLPDLGERYLSTPLYPE</sequence>
<proteinExistence type="inferred from homology"/>
<feature type="binding site" evidence="12">
    <location>
        <position position="110"/>
    </location>
    <ligand>
        <name>pyridoxal 5'-phosphate</name>
        <dbReference type="ChEBI" id="CHEBI:597326"/>
    </ligand>
</feature>